<dbReference type="AlphaFoldDB" id="A0A9D2N0N5"/>
<feature type="binding site" evidence="7">
    <location>
        <position position="606"/>
    </location>
    <ligand>
        <name>deamido-NAD(+)</name>
        <dbReference type="ChEBI" id="CHEBI:58437"/>
        <note>ligand shared between two neighboring subunits</note>
    </ligand>
</feature>
<protein>
    <recommendedName>
        <fullName evidence="7 8">Glutamine-dependent NAD(+) synthetase</fullName>
        <ecNumber evidence="7 8">6.3.5.1</ecNumber>
    </recommendedName>
    <alternativeName>
        <fullName evidence="7 8">NAD(+) synthase [glutamine-hydrolyzing]</fullName>
    </alternativeName>
</protein>
<comment type="similarity">
    <text evidence="9">Belongs to the NAD synthetase family.</text>
</comment>
<name>A0A9D2N0N5_9FIRM</name>
<evidence type="ECO:0000256" key="7">
    <source>
        <dbReference type="HAMAP-Rule" id="MF_02090"/>
    </source>
</evidence>
<dbReference type="PANTHER" id="PTHR23090:SF9">
    <property type="entry name" value="GLUTAMINE-DEPENDENT NAD(+) SYNTHETASE"/>
    <property type="match status" value="1"/>
</dbReference>
<feature type="binding site" evidence="7">
    <location>
        <begin position="479"/>
        <end position="482"/>
    </location>
    <ligand>
        <name>deamido-NAD(+)</name>
        <dbReference type="ChEBI" id="CHEBI:58437"/>
        <note>ligand shared between two neighboring subunits</note>
    </ligand>
</feature>
<dbReference type="SUPFAM" id="SSF52402">
    <property type="entry name" value="Adenine nucleotide alpha hydrolases-like"/>
    <property type="match status" value="1"/>
</dbReference>
<keyword evidence="4 7" id="KW-0547">Nucleotide-binding</keyword>
<sequence>MREGFIRAAAATPKVRVADPQYNAERVIELMEEGFKRGVKIMVFPELCLTAYTCGDLFLQASLLEKARESLKKLLEASAGKDMLVFAGLPWEKDGKLYNVSAAVKDGELLGLIPKKNLPNYSEFYEARHFCPGSSVPETADWEGKKVPMGANLLFRCVSVPGLVVAGEICEDLWVPCPPSISHAMAGATLIVNCSASDETTGKDAYRHELVCSQSARLVCGYIYANAGEGESTQDLVFGGQNIIAENGNCLVESRRFVNECICADIDLARLDSERRRMNTFPSPDTYRREQGYETVDFAFCTGEDEKDGNRILRYIDPSPFVPGDAGRRRKRCEEILSIQAMGLKKRLEHTGCGHAVVGLSGGLDSTLALLVTVRAFDLLKLPRNQIHCVTMPCFGTTDRTYQNACAIAKGVGADLREINIREAVTKHFADIGQDMNTHDVTYENSQARERTQVLMDIANQLGGLVVGTGDMSELALGWATYNGDHMSMYGVNASVPKTLVRHLVHYYADTCGDEGLAAALRDVLDTPVSPELLPPEDGKISQKTEDLVGPYELHDFFLYHVLRFGSSPRRVFALGQQAFEGRYDRETILKWLKVFYRRFFSQQFKRSCLPDGPKVGSAAVSPRGDLRMPSDASSRLWLEELEKLEAK</sequence>
<dbReference type="GO" id="GO:0008795">
    <property type="term" value="F:NAD+ synthase activity"/>
    <property type="evidence" value="ECO:0007669"/>
    <property type="project" value="UniProtKB-UniRule"/>
</dbReference>
<dbReference type="PROSITE" id="PS50263">
    <property type="entry name" value="CN_HYDROLASE"/>
    <property type="match status" value="1"/>
</dbReference>
<dbReference type="NCBIfam" id="TIGR00552">
    <property type="entry name" value="nadE"/>
    <property type="match status" value="1"/>
</dbReference>
<dbReference type="GO" id="GO:0005737">
    <property type="term" value="C:cytoplasm"/>
    <property type="evidence" value="ECO:0007669"/>
    <property type="project" value="InterPro"/>
</dbReference>
<evidence type="ECO:0000256" key="3">
    <source>
        <dbReference type="ARBA" id="ARBA00022598"/>
    </source>
</evidence>
<dbReference type="GO" id="GO:0003952">
    <property type="term" value="F:NAD+ synthase (glutamine-hydrolyzing) activity"/>
    <property type="evidence" value="ECO:0007669"/>
    <property type="project" value="UniProtKB-UniRule"/>
</dbReference>
<feature type="domain" description="CN hydrolase" evidence="11">
    <location>
        <begin position="6"/>
        <end position="268"/>
    </location>
</feature>
<feature type="binding site" evidence="7">
    <location>
        <begin position="359"/>
        <end position="366"/>
    </location>
    <ligand>
        <name>ATP</name>
        <dbReference type="ChEBI" id="CHEBI:30616"/>
    </ligand>
</feature>
<feature type="active site" description="Proton acceptor; for glutaminase activity" evidence="7">
    <location>
        <position position="46"/>
    </location>
</feature>
<dbReference type="InterPro" id="IPR014445">
    <property type="entry name" value="Gln-dep_NAD_synthase"/>
</dbReference>
<dbReference type="InterPro" id="IPR014729">
    <property type="entry name" value="Rossmann-like_a/b/a_fold"/>
</dbReference>
<comment type="catalytic activity">
    <reaction evidence="7 8">
        <text>deamido-NAD(+) + L-glutamine + ATP + H2O = L-glutamate + AMP + diphosphate + NAD(+) + H(+)</text>
        <dbReference type="Rhea" id="RHEA:24384"/>
        <dbReference type="ChEBI" id="CHEBI:15377"/>
        <dbReference type="ChEBI" id="CHEBI:15378"/>
        <dbReference type="ChEBI" id="CHEBI:29985"/>
        <dbReference type="ChEBI" id="CHEBI:30616"/>
        <dbReference type="ChEBI" id="CHEBI:33019"/>
        <dbReference type="ChEBI" id="CHEBI:57540"/>
        <dbReference type="ChEBI" id="CHEBI:58359"/>
        <dbReference type="ChEBI" id="CHEBI:58437"/>
        <dbReference type="ChEBI" id="CHEBI:456215"/>
        <dbReference type="EC" id="6.3.5.1"/>
    </reaction>
</comment>
<comment type="caution">
    <text evidence="12">The sequence shown here is derived from an EMBL/GenBank/DDBJ whole genome shotgun (WGS) entry which is preliminary data.</text>
</comment>
<comment type="function">
    <text evidence="7">Catalyzes the ATP-dependent amidation of deamido-NAD to form NAD. Uses L-glutamine as a nitrogen source.</text>
</comment>
<dbReference type="NCBIfam" id="NF002730">
    <property type="entry name" value="PRK02628.1"/>
    <property type="match status" value="1"/>
</dbReference>
<dbReference type="SUPFAM" id="SSF56317">
    <property type="entry name" value="Carbon-nitrogen hydrolase"/>
    <property type="match status" value="1"/>
</dbReference>
<evidence type="ECO:0000256" key="8">
    <source>
        <dbReference type="PIRNR" id="PIRNR006630"/>
    </source>
</evidence>
<feature type="active site" description="For glutaminase activity" evidence="7">
    <location>
        <position position="115"/>
    </location>
</feature>
<dbReference type="HAMAP" id="MF_02090">
    <property type="entry name" value="NadE_glutamine_dep"/>
    <property type="match status" value="1"/>
</dbReference>
<comment type="similarity">
    <text evidence="2 7 8">In the C-terminal section; belongs to the NAD synthetase family.</text>
</comment>
<dbReference type="CDD" id="cd07570">
    <property type="entry name" value="GAT_Gln-NAD-synth"/>
    <property type="match status" value="1"/>
</dbReference>
<feature type="binding site" evidence="7">
    <location>
        <position position="203"/>
    </location>
    <ligand>
        <name>L-glutamine</name>
        <dbReference type="ChEBI" id="CHEBI:58359"/>
    </ligand>
</feature>
<evidence type="ECO:0000256" key="6">
    <source>
        <dbReference type="ARBA" id="ARBA00023027"/>
    </source>
</evidence>
<feature type="binding site" evidence="7">
    <location>
        <position position="445"/>
    </location>
    <ligand>
        <name>deamido-NAD(+)</name>
        <dbReference type="ChEBI" id="CHEBI:58437"/>
        <note>ligand shared between two neighboring subunits</note>
    </ligand>
</feature>
<dbReference type="InterPro" id="IPR003010">
    <property type="entry name" value="C-N_Hydrolase"/>
</dbReference>
<evidence type="ECO:0000256" key="4">
    <source>
        <dbReference type="ARBA" id="ARBA00022741"/>
    </source>
</evidence>
<keyword evidence="6 7" id="KW-0520">NAD</keyword>
<dbReference type="Pfam" id="PF02540">
    <property type="entry name" value="NAD_synthase"/>
    <property type="match status" value="1"/>
</dbReference>
<evidence type="ECO:0000256" key="5">
    <source>
        <dbReference type="ARBA" id="ARBA00022840"/>
    </source>
</evidence>
<reference evidence="12" key="2">
    <citation type="submission" date="2021-04" db="EMBL/GenBank/DDBJ databases">
        <authorList>
            <person name="Gilroy R."/>
        </authorList>
    </citation>
    <scope>NUCLEOTIDE SEQUENCE</scope>
    <source>
        <strain evidence="12">CHK180-15479</strain>
    </source>
</reference>
<dbReference type="InterPro" id="IPR022310">
    <property type="entry name" value="NAD/GMP_synthase"/>
</dbReference>
<evidence type="ECO:0000256" key="10">
    <source>
        <dbReference type="SAM" id="MobiDB-lite"/>
    </source>
</evidence>
<feature type="binding site" evidence="7">
    <location>
        <position position="469"/>
    </location>
    <ligand>
        <name>ATP</name>
        <dbReference type="ChEBI" id="CHEBI:30616"/>
    </ligand>
</feature>
<dbReference type="InterPro" id="IPR036526">
    <property type="entry name" value="C-N_Hydrolase_sf"/>
</dbReference>
<dbReference type="GO" id="GO:0009435">
    <property type="term" value="P:NAD+ biosynthetic process"/>
    <property type="evidence" value="ECO:0007669"/>
    <property type="project" value="UniProtKB-UniRule"/>
</dbReference>
<evidence type="ECO:0000313" key="13">
    <source>
        <dbReference type="Proteomes" id="UP000823910"/>
    </source>
</evidence>
<reference evidence="12" key="1">
    <citation type="journal article" date="2021" name="PeerJ">
        <title>Extensive microbial diversity within the chicken gut microbiome revealed by metagenomics and culture.</title>
        <authorList>
            <person name="Gilroy R."/>
            <person name="Ravi A."/>
            <person name="Getino M."/>
            <person name="Pursley I."/>
            <person name="Horton D.L."/>
            <person name="Alikhan N.F."/>
            <person name="Baker D."/>
            <person name="Gharbi K."/>
            <person name="Hall N."/>
            <person name="Watson M."/>
            <person name="Adriaenssens E.M."/>
            <person name="Foster-Nyarko E."/>
            <person name="Jarju S."/>
            <person name="Secka A."/>
            <person name="Antonio M."/>
            <person name="Oren A."/>
            <person name="Chaudhuri R.R."/>
            <person name="La Ragione R."/>
            <person name="Hildebrand F."/>
            <person name="Pallen M.J."/>
        </authorList>
    </citation>
    <scope>NUCLEOTIDE SEQUENCE</scope>
    <source>
        <strain evidence="12">CHK180-15479</strain>
    </source>
</reference>
<keyword evidence="5 7" id="KW-0067">ATP-binding</keyword>
<evidence type="ECO:0000256" key="2">
    <source>
        <dbReference type="ARBA" id="ARBA00007145"/>
    </source>
</evidence>
<dbReference type="GO" id="GO:0005524">
    <property type="term" value="F:ATP binding"/>
    <property type="evidence" value="ECO:0007669"/>
    <property type="project" value="UniProtKB-UniRule"/>
</dbReference>
<feature type="binding site" evidence="7">
    <location>
        <position position="197"/>
    </location>
    <ligand>
        <name>L-glutamine</name>
        <dbReference type="ChEBI" id="CHEBI:58359"/>
    </ligand>
</feature>
<proteinExistence type="inferred from homology"/>
<comment type="pathway">
    <text evidence="1 7 8">Cofactor biosynthesis; NAD(+) biosynthesis; NAD(+) from deamido-NAD(+) (L-Gln route): step 1/1.</text>
</comment>
<accession>A0A9D2N0N5</accession>
<organism evidence="12 13">
    <name type="scientific">Candidatus Enterocloster excrementipullorum</name>
    <dbReference type="NCBI Taxonomy" id="2838559"/>
    <lineage>
        <taxon>Bacteria</taxon>
        <taxon>Bacillati</taxon>
        <taxon>Bacillota</taxon>
        <taxon>Clostridia</taxon>
        <taxon>Lachnospirales</taxon>
        <taxon>Lachnospiraceae</taxon>
        <taxon>Enterocloster</taxon>
    </lineage>
</organism>
<dbReference type="CDD" id="cd00553">
    <property type="entry name" value="NAD_synthase"/>
    <property type="match status" value="1"/>
</dbReference>
<gene>
    <name evidence="7" type="primary">nadE</name>
    <name evidence="12" type="ORF">H9704_11995</name>
</gene>
<keyword evidence="3 7" id="KW-0436">Ligase</keyword>
<dbReference type="Proteomes" id="UP000823910">
    <property type="component" value="Unassembled WGS sequence"/>
</dbReference>
<dbReference type="EC" id="6.3.5.1" evidence="7 8"/>
<dbReference type="PANTHER" id="PTHR23090">
    <property type="entry name" value="NH 3 /GLUTAMINE-DEPENDENT NAD + SYNTHETASE"/>
    <property type="match status" value="1"/>
</dbReference>
<dbReference type="InterPro" id="IPR003694">
    <property type="entry name" value="NAD_synthase"/>
</dbReference>
<feature type="region of interest" description="Disordered" evidence="10">
    <location>
        <begin position="612"/>
        <end position="632"/>
    </location>
</feature>
<dbReference type="GO" id="GO:0004359">
    <property type="term" value="F:glutaminase activity"/>
    <property type="evidence" value="ECO:0007669"/>
    <property type="project" value="InterPro"/>
</dbReference>
<dbReference type="PIRSF" id="PIRSF006630">
    <property type="entry name" value="NADS_GAT"/>
    <property type="match status" value="1"/>
</dbReference>
<dbReference type="EMBL" id="DWWT01000064">
    <property type="protein sequence ID" value="HJC06854.1"/>
    <property type="molecule type" value="Genomic_DNA"/>
</dbReference>
<feature type="binding site" evidence="7">
    <location>
        <position position="474"/>
    </location>
    <ligand>
        <name>deamido-NAD(+)</name>
        <dbReference type="ChEBI" id="CHEBI:58437"/>
        <note>ligand shared between two neighboring subunits</note>
    </ligand>
</feature>
<dbReference type="InterPro" id="IPR041856">
    <property type="entry name" value="NAD+_synth_C"/>
</dbReference>
<evidence type="ECO:0000313" key="12">
    <source>
        <dbReference type="EMBL" id="HJC06854.1"/>
    </source>
</evidence>
<feature type="active site" description="Nucleophile; for glutaminase activity" evidence="7">
    <location>
        <position position="170"/>
    </location>
</feature>
<feature type="binding site" evidence="7">
    <location>
        <position position="121"/>
    </location>
    <ligand>
        <name>L-glutamine</name>
        <dbReference type="ChEBI" id="CHEBI:58359"/>
    </ligand>
</feature>
<dbReference type="Gene3D" id="3.60.110.10">
    <property type="entry name" value="Carbon-nitrogen hydrolase"/>
    <property type="match status" value="1"/>
</dbReference>
<evidence type="ECO:0000259" key="11">
    <source>
        <dbReference type="PROSITE" id="PS50263"/>
    </source>
</evidence>
<dbReference type="Gene3D" id="1.10.10.1140">
    <property type="entry name" value="Glutamine-dependent NAD+ synthetase, C-terminal domain"/>
    <property type="match status" value="1"/>
</dbReference>
<dbReference type="Pfam" id="PF00795">
    <property type="entry name" value="CN_hydrolase"/>
    <property type="match status" value="1"/>
</dbReference>
<dbReference type="Gene3D" id="3.40.50.620">
    <property type="entry name" value="HUPs"/>
    <property type="match status" value="1"/>
</dbReference>
<evidence type="ECO:0000256" key="9">
    <source>
        <dbReference type="RuleBase" id="RU003811"/>
    </source>
</evidence>
<evidence type="ECO:0000256" key="1">
    <source>
        <dbReference type="ARBA" id="ARBA00005188"/>
    </source>
</evidence>